<evidence type="ECO:0000313" key="3">
    <source>
        <dbReference type="Proteomes" id="UP000465221"/>
    </source>
</evidence>
<gene>
    <name evidence="2" type="ORF">IFM46972_02285</name>
</gene>
<evidence type="ECO:0000313" key="2">
    <source>
        <dbReference type="EMBL" id="GFF28205.1"/>
    </source>
</evidence>
<reference evidence="2 3" key="1">
    <citation type="submission" date="2020-01" db="EMBL/GenBank/DDBJ databases">
        <title>Draft genome sequence of Aspergillus udagawae IFM 46972.</title>
        <authorList>
            <person name="Takahashi H."/>
            <person name="Yaguchi T."/>
        </authorList>
    </citation>
    <scope>NUCLEOTIDE SEQUENCE [LARGE SCALE GENOMIC DNA]</scope>
    <source>
        <strain evidence="2 3">IFM 46972</strain>
    </source>
</reference>
<sequence length="209" mass="23470">MLLDHYTAPLYETRYLLAEGLREACRSGRIDFVRLLLDNGADVNETLNYTRNLQQPRRLAGASLGEHSNRSIDVPSGGQAMRAVAWGGHYDAMEVLIDASLRLGIRDWTGVMFILSCQPNAAKLGRTILDEGHLRLSLLLVSDDDDSSVLADLVLLGCRHGNFEYLKALFDHDAPLNDDAIYIRRRYSPPIVMAMCWHQDALMEALTKR</sequence>
<dbReference type="EMBL" id="BLKC01000011">
    <property type="protein sequence ID" value="GFF28205.1"/>
    <property type="molecule type" value="Genomic_DNA"/>
</dbReference>
<keyword evidence="1" id="KW-0040">ANK repeat</keyword>
<proteinExistence type="predicted"/>
<comment type="caution">
    <text evidence="2">The sequence shown here is derived from an EMBL/GenBank/DDBJ whole genome shotgun (WGS) entry which is preliminary data.</text>
</comment>
<name>A0A8H3N721_9EURO</name>
<dbReference type="PROSITE" id="PS50088">
    <property type="entry name" value="ANK_REPEAT"/>
    <property type="match status" value="1"/>
</dbReference>
<protein>
    <submittedName>
        <fullName evidence="2">Ankyrin repeat and KH domain-containing protein mask</fullName>
    </submittedName>
</protein>
<dbReference type="Gene3D" id="1.25.40.20">
    <property type="entry name" value="Ankyrin repeat-containing domain"/>
    <property type="match status" value="1"/>
</dbReference>
<dbReference type="InterPro" id="IPR036770">
    <property type="entry name" value="Ankyrin_rpt-contain_sf"/>
</dbReference>
<dbReference type="SUPFAM" id="SSF48403">
    <property type="entry name" value="Ankyrin repeat"/>
    <property type="match status" value="1"/>
</dbReference>
<dbReference type="AlphaFoldDB" id="A0A8H3N721"/>
<dbReference type="Pfam" id="PF00023">
    <property type="entry name" value="Ank"/>
    <property type="match status" value="1"/>
</dbReference>
<organism evidence="2 3">
    <name type="scientific">Aspergillus udagawae</name>
    <dbReference type="NCBI Taxonomy" id="91492"/>
    <lineage>
        <taxon>Eukaryota</taxon>
        <taxon>Fungi</taxon>
        <taxon>Dikarya</taxon>
        <taxon>Ascomycota</taxon>
        <taxon>Pezizomycotina</taxon>
        <taxon>Eurotiomycetes</taxon>
        <taxon>Eurotiomycetidae</taxon>
        <taxon>Eurotiales</taxon>
        <taxon>Aspergillaceae</taxon>
        <taxon>Aspergillus</taxon>
        <taxon>Aspergillus subgen. Fumigati</taxon>
    </lineage>
</organism>
<dbReference type="PROSITE" id="PS50297">
    <property type="entry name" value="ANK_REP_REGION"/>
    <property type="match status" value="1"/>
</dbReference>
<accession>A0A8H3N721</accession>
<dbReference type="Proteomes" id="UP000465221">
    <property type="component" value="Unassembled WGS sequence"/>
</dbReference>
<dbReference type="InterPro" id="IPR002110">
    <property type="entry name" value="Ankyrin_rpt"/>
</dbReference>
<evidence type="ECO:0000256" key="1">
    <source>
        <dbReference type="PROSITE-ProRule" id="PRU00023"/>
    </source>
</evidence>
<feature type="repeat" description="ANK" evidence="1">
    <location>
        <begin position="21"/>
        <end position="48"/>
    </location>
</feature>